<reference evidence="2" key="1">
    <citation type="journal article" date="2019" name="Science">
        <title>Mutation of a bHLH transcription factor allowed almond domestication.</title>
        <authorList>
            <person name="Sanchez-Perez R."/>
            <person name="Pavan S."/>
            <person name="Mazzeo R."/>
            <person name="Moldovan C."/>
            <person name="Aiese Cigliano R."/>
            <person name="Del Cueto J."/>
            <person name="Ricciardi F."/>
            <person name="Lotti C."/>
            <person name="Ricciardi L."/>
            <person name="Dicenta F."/>
            <person name="Lopez-Marques R.L."/>
            <person name="Lindberg Moller B."/>
        </authorList>
    </citation>
    <scope>NUCLEOTIDE SEQUENCE</scope>
</reference>
<feature type="region of interest" description="Disordered" evidence="1">
    <location>
        <begin position="66"/>
        <end position="93"/>
    </location>
</feature>
<evidence type="ECO:0000256" key="1">
    <source>
        <dbReference type="SAM" id="MobiDB-lite"/>
    </source>
</evidence>
<protein>
    <submittedName>
        <fullName evidence="2">Uncharacterized protein</fullName>
    </submittedName>
</protein>
<gene>
    <name evidence="2" type="ORF">Prudu_401S000100</name>
</gene>
<proteinExistence type="predicted"/>
<feature type="region of interest" description="Disordered" evidence="1">
    <location>
        <begin position="1"/>
        <end position="51"/>
    </location>
</feature>
<organism evidence="2">
    <name type="scientific">Prunus dulcis</name>
    <name type="common">Almond</name>
    <name type="synonym">Amygdalus dulcis</name>
    <dbReference type="NCBI Taxonomy" id="3755"/>
    <lineage>
        <taxon>Eukaryota</taxon>
        <taxon>Viridiplantae</taxon>
        <taxon>Streptophyta</taxon>
        <taxon>Embryophyta</taxon>
        <taxon>Tracheophyta</taxon>
        <taxon>Spermatophyta</taxon>
        <taxon>Magnoliopsida</taxon>
        <taxon>eudicotyledons</taxon>
        <taxon>Gunneridae</taxon>
        <taxon>Pentapetalae</taxon>
        <taxon>rosids</taxon>
        <taxon>fabids</taxon>
        <taxon>Rosales</taxon>
        <taxon>Rosaceae</taxon>
        <taxon>Amygdaloideae</taxon>
        <taxon>Amygdaleae</taxon>
        <taxon>Prunus</taxon>
    </lineage>
</organism>
<feature type="compositionally biased region" description="Basic and acidic residues" evidence="1">
    <location>
        <begin position="82"/>
        <end position="93"/>
    </location>
</feature>
<evidence type="ECO:0000313" key="2">
    <source>
        <dbReference type="EMBL" id="BBN68376.1"/>
    </source>
</evidence>
<feature type="region of interest" description="Disordered" evidence="1">
    <location>
        <begin position="153"/>
        <end position="191"/>
    </location>
</feature>
<dbReference type="EMBL" id="AP020738">
    <property type="protein sequence ID" value="BBN68376.1"/>
    <property type="molecule type" value="Genomic_DNA"/>
</dbReference>
<feature type="compositionally biased region" description="Basic and acidic residues" evidence="1">
    <location>
        <begin position="25"/>
        <end position="38"/>
    </location>
</feature>
<name>A0A5H2Y101_PRUDU</name>
<dbReference type="AlphaFoldDB" id="A0A5H2Y101"/>
<sequence length="191" mass="20585">MEDASPAEEGSQPGYAPTGGALGERLLEGVKSDPRLCEDPSLPSLTGPKDDPHLCLCLWRDVQAEEADEQAKRQSGGGAGGHPREERLAGSEGCLAREVEELKKAKAEEVAAARVEAIESFRSSEELKSYIMDRLVDEQLRWEDRLVRFNPSLDINFDTSGEPPAQTPPADASTPTPEAEPATEDAPSTES</sequence>
<accession>A0A5H2Y101</accession>